<sequence>MEWMNETSKGLEVRVRAVPRASKNEIQGIHDGAVKIRLTTPPVDGKANQALIKFLSKTLKLSKSQIELLQGDTSRHKTLRISGISPAELQSRLKL</sequence>
<dbReference type="Pfam" id="PF02594">
    <property type="entry name" value="DUF167"/>
    <property type="match status" value="1"/>
</dbReference>
<dbReference type="HAMAP" id="MF_00634">
    <property type="entry name" value="UPF0235"/>
    <property type="match status" value="1"/>
</dbReference>
<dbReference type="GO" id="GO:0005737">
    <property type="term" value="C:cytoplasm"/>
    <property type="evidence" value="ECO:0007669"/>
    <property type="project" value="TreeGrafter"/>
</dbReference>
<dbReference type="EMBL" id="CP047593">
    <property type="protein sequence ID" value="QHI67915.1"/>
    <property type="molecule type" value="Genomic_DNA"/>
</dbReference>
<dbReference type="KEGG" id="taer:GT409_00125"/>
<keyword evidence="4" id="KW-1185">Reference proteome</keyword>
<proteinExistence type="inferred from homology"/>
<evidence type="ECO:0000313" key="4">
    <source>
        <dbReference type="Proteomes" id="UP000464954"/>
    </source>
</evidence>
<comment type="similarity">
    <text evidence="1 2">Belongs to the UPF0235 family.</text>
</comment>
<name>A0A6P1M9W7_9BACT</name>
<dbReference type="AlphaFoldDB" id="A0A6P1M9W7"/>
<dbReference type="Gene3D" id="3.30.1200.10">
    <property type="entry name" value="YggU-like"/>
    <property type="match status" value="1"/>
</dbReference>
<dbReference type="Proteomes" id="UP000464954">
    <property type="component" value="Chromosome"/>
</dbReference>
<organism evidence="3 4">
    <name type="scientific">Tichowtungia aerotolerans</name>
    <dbReference type="NCBI Taxonomy" id="2697043"/>
    <lineage>
        <taxon>Bacteria</taxon>
        <taxon>Pseudomonadati</taxon>
        <taxon>Kiritimatiellota</taxon>
        <taxon>Tichowtungiia</taxon>
        <taxon>Tichowtungiales</taxon>
        <taxon>Tichowtungiaceae</taxon>
        <taxon>Tichowtungia</taxon>
    </lineage>
</organism>
<evidence type="ECO:0000256" key="2">
    <source>
        <dbReference type="HAMAP-Rule" id="MF_00634"/>
    </source>
</evidence>
<dbReference type="InterPro" id="IPR036591">
    <property type="entry name" value="YggU-like_sf"/>
</dbReference>
<accession>A0A6P1M9W7</accession>
<dbReference type="SMART" id="SM01152">
    <property type="entry name" value="DUF167"/>
    <property type="match status" value="1"/>
</dbReference>
<dbReference type="PANTHER" id="PTHR13420:SF7">
    <property type="entry name" value="UPF0235 PROTEIN C15ORF40"/>
    <property type="match status" value="1"/>
</dbReference>
<protein>
    <recommendedName>
        <fullName evidence="2">UPF0235 protein GT409_00125</fullName>
    </recommendedName>
</protein>
<reference evidence="3 4" key="1">
    <citation type="submission" date="2020-01" db="EMBL/GenBank/DDBJ databases">
        <title>Ponticoccus aerotolerans gen. nov., sp. nov., an anaerobic bacterium and proposal of Ponticoccusceae fam. nov., Ponticoccusles ord. nov. and Ponticoccuse classis nov. in the phylum Kiritimatiellaeota.</title>
        <authorList>
            <person name="Zhou L.Y."/>
            <person name="Du Z.J."/>
        </authorList>
    </citation>
    <scope>NUCLEOTIDE SEQUENCE [LARGE SCALE GENOMIC DNA]</scope>
    <source>
        <strain evidence="3 4">S-5007</strain>
    </source>
</reference>
<gene>
    <name evidence="3" type="ORF">GT409_00125</name>
</gene>
<dbReference type="PANTHER" id="PTHR13420">
    <property type="entry name" value="UPF0235 PROTEIN C15ORF40"/>
    <property type="match status" value="1"/>
</dbReference>
<dbReference type="InterPro" id="IPR003746">
    <property type="entry name" value="DUF167"/>
</dbReference>
<evidence type="ECO:0000256" key="1">
    <source>
        <dbReference type="ARBA" id="ARBA00010364"/>
    </source>
</evidence>
<dbReference type="NCBIfam" id="TIGR00251">
    <property type="entry name" value="DUF167 family protein"/>
    <property type="match status" value="1"/>
</dbReference>
<dbReference type="SUPFAM" id="SSF69786">
    <property type="entry name" value="YggU-like"/>
    <property type="match status" value="1"/>
</dbReference>
<evidence type="ECO:0000313" key="3">
    <source>
        <dbReference type="EMBL" id="QHI67915.1"/>
    </source>
</evidence>